<keyword evidence="2" id="KW-1185">Reference proteome</keyword>
<organism evidence="1 2">
    <name type="scientific">Quillaja saponaria</name>
    <name type="common">Soap bark tree</name>
    <dbReference type="NCBI Taxonomy" id="32244"/>
    <lineage>
        <taxon>Eukaryota</taxon>
        <taxon>Viridiplantae</taxon>
        <taxon>Streptophyta</taxon>
        <taxon>Embryophyta</taxon>
        <taxon>Tracheophyta</taxon>
        <taxon>Spermatophyta</taxon>
        <taxon>Magnoliopsida</taxon>
        <taxon>eudicotyledons</taxon>
        <taxon>Gunneridae</taxon>
        <taxon>Pentapetalae</taxon>
        <taxon>rosids</taxon>
        <taxon>fabids</taxon>
        <taxon>Fabales</taxon>
        <taxon>Quillajaceae</taxon>
        <taxon>Quillaja</taxon>
    </lineage>
</organism>
<evidence type="ECO:0000313" key="1">
    <source>
        <dbReference type="EMBL" id="KAJ7970341.1"/>
    </source>
</evidence>
<gene>
    <name evidence="1" type="ORF">O6P43_008543</name>
</gene>
<dbReference type="AlphaFoldDB" id="A0AAD7M5G0"/>
<proteinExistence type="predicted"/>
<dbReference type="Proteomes" id="UP001163823">
    <property type="component" value="Chromosome 4"/>
</dbReference>
<sequence length="130" mass="14628">MGNKPVLEDRGRVKCLHVKHSNNEARHARTYSSLGLLSSKGQDPKYSDKLIEFSCSTCLLCVCCPLALVWSCIKQPCKFCQQAMKHAGNWACCRARNKVFATYSSFSDIDWHDTFDKEHPASKNGSSFYG</sequence>
<evidence type="ECO:0000313" key="2">
    <source>
        <dbReference type="Proteomes" id="UP001163823"/>
    </source>
</evidence>
<protein>
    <submittedName>
        <fullName evidence="1">Phospholipid scramblase</fullName>
    </submittedName>
</protein>
<dbReference type="KEGG" id="qsa:O6P43_008543"/>
<reference evidence="1" key="1">
    <citation type="journal article" date="2023" name="Science">
        <title>Elucidation of the pathway for biosynthesis of saponin adjuvants from the soapbark tree.</title>
        <authorList>
            <person name="Reed J."/>
            <person name="Orme A."/>
            <person name="El-Demerdash A."/>
            <person name="Owen C."/>
            <person name="Martin L.B.B."/>
            <person name="Misra R.C."/>
            <person name="Kikuchi S."/>
            <person name="Rejzek M."/>
            <person name="Martin A.C."/>
            <person name="Harkess A."/>
            <person name="Leebens-Mack J."/>
            <person name="Louveau T."/>
            <person name="Stephenson M.J."/>
            <person name="Osbourn A."/>
        </authorList>
    </citation>
    <scope>NUCLEOTIDE SEQUENCE</scope>
    <source>
        <strain evidence="1">S10</strain>
    </source>
</reference>
<dbReference type="EMBL" id="JARAOO010000004">
    <property type="protein sequence ID" value="KAJ7970341.1"/>
    <property type="molecule type" value="Genomic_DNA"/>
</dbReference>
<comment type="caution">
    <text evidence="1">The sequence shown here is derived from an EMBL/GenBank/DDBJ whole genome shotgun (WGS) entry which is preliminary data.</text>
</comment>
<name>A0AAD7M5G0_QUISA</name>
<accession>A0AAD7M5G0</accession>